<proteinExistence type="predicted"/>
<keyword evidence="1" id="KW-0732">Signal</keyword>
<evidence type="ECO:0000313" key="2">
    <source>
        <dbReference type="EMBL" id="RFU86129.1"/>
    </source>
</evidence>
<dbReference type="AlphaFoldDB" id="A0A372M5N1"/>
<dbReference type="Proteomes" id="UP000263094">
    <property type="component" value="Unassembled WGS sequence"/>
</dbReference>
<keyword evidence="3" id="KW-1185">Reference proteome</keyword>
<name>A0A372M5N1_9ACTN</name>
<dbReference type="EMBL" id="QUAK01000075">
    <property type="protein sequence ID" value="RFU86129.1"/>
    <property type="molecule type" value="Genomic_DNA"/>
</dbReference>
<dbReference type="OrthoDB" id="4249572at2"/>
<protein>
    <recommendedName>
        <fullName evidence="4">Secreted protein</fullName>
    </recommendedName>
</protein>
<feature type="signal peptide" evidence="1">
    <location>
        <begin position="1"/>
        <end position="32"/>
    </location>
</feature>
<dbReference type="InterPro" id="IPR006311">
    <property type="entry name" value="TAT_signal"/>
</dbReference>
<evidence type="ECO:0000313" key="3">
    <source>
        <dbReference type="Proteomes" id="UP000263094"/>
    </source>
</evidence>
<evidence type="ECO:0000256" key="1">
    <source>
        <dbReference type="SAM" id="SignalP"/>
    </source>
</evidence>
<accession>A0A372M5N1</accession>
<organism evidence="2 3">
    <name type="scientific">Streptomyces triticagri</name>
    <dbReference type="NCBI Taxonomy" id="2293568"/>
    <lineage>
        <taxon>Bacteria</taxon>
        <taxon>Bacillati</taxon>
        <taxon>Actinomycetota</taxon>
        <taxon>Actinomycetes</taxon>
        <taxon>Kitasatosporales</taxon>
        <taxon>Streptomycetaceae</taxon>
        <taxon>Streptomyces</taxon>
    </lineage>
</organism>
<reference evidence="2 3" key="1">
    <citation type="submission" date="2018-08" db="EMBL/GenBank/DDBJ databases">
        <title>Isolation, diversity and antifungal activity of Actinobacteria from wheat.</title>
        <authorList>
            <person name="Han C."/>
        </authorList>
    </citation>
    <scope>NUCLEOTIDE SEQUENCE [LARGE SCALE GENOMIC DNA]</scope>
    <source>
        <strain evidence="2 3">NEAU-YY421</strain>
    </source>
</reference>
<gene>
    <name evidence="2" type="ORF">DY218_13445</name>
</gene>
<evidence type="ECO:0008006" key="4">
    <source>
        <dbReference type="Google" id="ProtNLM"/>
    </source>
</evidence>
<dbReference type="PROSITE" id="PS51318">
    <property type="entry name" value="TAT"/>
    <property type="match status" value="1"/>
</dbReference>
<feature type="chain" id="PRO_5016563686" description="Secreted protein" evidence="1">
    <location>
        <begin position="33"/>
        <end position="173"/>
    </location>
</feature>
<sequence>MFTITTRRTAMASIAGITSVALLAVVAPSASAADDIRAKATTTAAAAPAQSQELTAEQRQFIEQGMGKDAMAEIEQGMSENASGDVQTRAFPIAAAAIAAASWCAKGALGSIPTSVLSDIAAGKASSKKTYVRNAIIGCLGGEIGGVVWKFLPGWVKDKAVNMVIAFIIKYIR</sequence>
<comment type="caution">
    <text evidence="2">The sequence shown here is derived from an EMBL/GenBank/DDBJ whole genome shotgun (WGS) entry which is preliminary data.</text>
</comment>